<organism evidence="13 14">
    <name type="scientific">Geomicrobium sediminis</name>
    <dbReference type="NCBI Taxonomy" id="1347788"/>
    <lineage>
        <taxon>Bacteria</taxon>
        <taxon>Bacillati</taxon>
        <taxon>Bacillota</taxon>
        <taxon>Bacilli</taxon>
        <taxon>Bacillales</taxon>
        <taxon>Geomicrobium</taxon>
    </lineage>
</organism>
<dbReference type="SUPFAM" id="SSF51726">
    <property type="entry name" value="UROD/MetE-like"/>
    <property type="match status" value="2"/>
</dbReference>
<evidence type="ECO:0000256" key="5">
    <source>
        <dbReference type="ARBA" id="ARBA00022605"/>
    </source>
</evidence>
<evidence type="ECO:0000259" key="11">
    <source>
        <dbReference type="Pfam" id="PF01717"/>
    </source>
</evidence>
<gene>
    <name evidence="10" type="primary">metE</name>
    <name evidence="13" type="ORF">JOD17_003591</name>
</gene>
<feature type="binding site" evidence="10">
    <location>
        <position position="604"/>
    </location>
    <ligand>
        <name>5-methyltetrahydropteroyltri-L-glutamate</name>
        <dbReference type="ChEBI" id="CHEBI:58207"/>
    </ligand>
</feature>
<evidence type="ECO:0000256" key="4">
    <source>
        <dbReference type="ARBA" id="ARBA00022603"/>
    </source>
</evidence>
<evidence type="ECO:0000313" key="14">
    <source>
        <dbReference type="Proteomes" id="UP000741863"/>
    </source>
</evidence>
<dbReference type="Pfam" id="PF01717">
    <property type="entry name" value="Meth_synt_2"/>
    <property type="match status" value="1"/>
</dbReference>
<feature type="binding site" evidence="10">
    <location>
        <begin position="430"/>
        <end position="432"/>
    </location>
    <ligand>
        <name>L-methionine</name>
        <dbReference type="ChEBI" id="CHEBI:57844"/>
    </ligand>
</feature>
<dbReference type="PIRSF" id="PIRSF000382">
    <property type="entry name" value="MeTrfase_B12_ind"/>
    <property type="match status" value="1"/>
</dbReference>
<feature type="binding site" evidence="10">
    <location>
        <begin position="430"/>
        <end position="432"/>
    </location>
    <ligand>
        <name>L-homocysteine</name>
        <dbReference type="ChEBI" id="CHEBI:58199"/>
    </ligand>
</feature>
<evidence type="ECO:0000256" key="2">
    <source>
        <dbReference type="ARBA" id="ARBA00004681"/>
    </source>
</evidence>
<feature type="binding site" evidence="10">
    <location>
        <begin position="15"/>
        <end position="18"/>
    </location>
    <ligand>
        <name>5-methyltetrahydropteroyltri-L-glutamate</name>
        <dbReference type="ChEBI" id="CHEBI:58207"/>
    </ligand>
</feature>
<dbReference type="InterPro" id="IPR002629">
    <property type="entry name" value="Met_Synth_C/arc"/>
</dbReference>
<dbReference type="CDD" id="cd03312">
    <property type="entry name" value="CIMS_N_terminal_like"/>
    <property type="match status" value="1"/>
</dbReference>
<dbReference type="EC" id="2.1.1.14" evidence="10"/>
<feature type="binding site" evidence="10">
    <location>
        <position position="725"/>
    </location>
    <ligand>
        <name>Zn(2+)</name>
        <dbReference type="ChEBI" id="CHEBI:29105"/>
        <note>catalytic</note>
    </ligand>
</feature>
<dbReference type="HAMAP" id="MF_00172">
    <property type="entry name" value="Meth_synth"/>
    <property type="match status" value="1"/>
</dbReference>
<dbReference type="NCBIfam" id="NF003556">
    <property type="entry name" value="PRK05222.1"/>
    <property type="match status" value="1"/>
</dbReference>
<keyword evidence="6 10" id="KW-0808">Transferase</keyword>
<dbReference type="PANTHER" id="PTHR30519">
    <property type="entry name" value="5-METHYLTETRAHYDROPTEROYLTRIGLUTAMATE--HOMOCYSTEINE METHYLTRANSFERASE"/>
    <property type="match status" value="1"/>
</dbReference>
<dbReference type="InterPro" id="IPR013215">
    <property type="entry name" value="Cbl-indep_Met_Synth_N"/>
</dbReference>
<evidence type="ECO:0000256" key="7">
    <source>
        <dbReference type="ARBA" id="ARBA00022723"/>
    </source>
</evidence>
<dbReference type="InterPro" id="IPR006276">
    <property type="entry name" value="Cobalamin-indep_Met_synthase"/>
</dbReference>
<proteinExistence type="inferred from homology"/>
<comment type="cofactor">
    <cofactor evidence="10">
        <name>Zn(2+)</name>
        <dbReference type="ChEBI" id="CHEBI:29105"/>
    </cofactor>
    <text evidence="10">Binds 1 zinc ion per subunit.</text>
</comment>
<dbReference type="GO" id="GO:0003871">
    <property type="term" value="F:5-methyltetrahydropteroyltriglutamate-homocysteine S-methyltransferase activity"/>
    <property type="evidence" value="ECO:0007669"/>
    <property type="project" value="UniProtKB-EC"/>
</dbReference>
<evidence type="ECO:0000256" key="8">
    <source>
        <dbReference type="ARBA" id="ARBA00022833"/>
    </source>
</evidence>
<comment type="catalytic activity">
    <reaction evidence="10">
        <text>5-methyltetrahydropteroyltri-L-glutamate + L-homocysteine = tetrahydropteroyltri-L-glutamate + L-methionine</text>
        <dbReference type="Rhea" id="RHEA:21196"/>
        <dbReference type="ChEBI" id="CHEBI:57844"/>
        <dbReference type="ChEBI" id="CHEBI:58140"/>
        <dbReference type="ChEBI" id="CHEBI:58199"/>
        <dbReference type="ChEBI" id="CHEBI:58207"/>
        <dbReference type="EC" id="2.1.1.14"/>
    </reaction>
</comment>
<dbReference type="InterPro" id="IPR038071">
    <property type="entry name" value="UROD/MetE-like_sf"/>
</dbReference>
<evidence type="ECO:0000256" key="9">
    <source>
        <dbReference type="ARBA" id="ARBA00023167"/>
    </source>
</evidence>
<dbReference type="EMBL" id="JAFBEC010000013">
    <property type="protein sequence ID" value="MBM7634472.1"/>
    <property type="molecule type" value="Genomic_DNA"/>
</dbReference>
<protein>
    <recommendedName>
        <fullName evidence="10">5-methyltetrahydropteroyltriglutamate--homocysteine methyltransferase</fullName>
        <ecNumber evidence="10">2.1.1.14</ecNumber>
    </recommendedName>
    <alternativeName>
        <fullName evidence="10">Cobalamin-independent methionine synthase</fullName>
    </alternativeName>
    <alternativeName>
        <fullName evidence="10">Methionine synthase, vitamin-B12 independent isozyme</fullName>
    </alternativeName>
</protein>
<evidence type="ECO:0000259" key="12">
    <source>
        <dbReference type="Pfam" id="PF08267"/>
    </source>
</evidence>
<dbReference type="NCBIfam" id="TIGR01371">
    <property type="entry name" value="met_syn_B12ind"/>
    <property type="match status" value="1"/>
</dbReference>
<keyword evidence="5 10" id="KW-0028">Amino-acid biosynthesis</keyword>
<feature type="binding site" evidence="10">
    <location>
        <position position="640"/>
    </location>
    <ligand>
        <name>Zn(2+)</name>
        <dbReference type="ChEBI" id="CHEBI:29105"/>
        <note>catalytic</note>
    </ligand>
</feature>
<feature type="binding site" evidence="10">
    <location>
        <position position="598"/>
    </location>
    <ligand>
        <name>L-homocysteine</name>
        <dbReference type="ChEBI" id="CHEBI:58199"/>
    </ligand>
</feature>
<feature type="binding site" evidence="10">
    <location>
        <position position="483"/>
    </location>
    <ligand>
        <name>L-methionine</name>
        <dbReference type="ChEBI" id="CHEBI:57844"/>
    </ligand>
</feature>
<feature type="binding site" evidence="10">
    <location>
        <position position="664"/>
    </location>
    <ligand>
        <name>Zn(2+)</name>
        <dbReference type="ChEBI" id="CHEBI:29105"/>
        <note>catalytic</note>
    </ligand>
</feature>
<keyword evidence="7 10" id="KW-0479">Metal-binding</keyword>
<feature type="binding site" evidence="10">
    <location>
        <position position="560"/>
    </location>
    <ligand>
        <name>5-methyltetrahydropteroyltri-L-glutamate</name>
        <dbReference type="ChEBI" id="CHEBI:58207"/>
    </ligand>
</feature>
<evidence type="ECO:0000256" key="6">
    <source>
        <dbReference type="ARBA" id="ARBA00022679"/>
    </source>
</evidence>
<dbReference type="RefSeq" id="WP_204699283.1">
    <property type="nucleotide sequence ID" value="NZ_JAFBEC010000013.1"/>
</dbReference>
<name>A0ABS2PGS1_9BACL</name>
<evidence type="ECO:0000313" key="13">
    <source>
        <dbReference type="EMBL" id="MBM7634472.1"/>
    </source>
</evidence>
<dbReference type="GO" id="GO:0032259">
    <property type="term" value="P:methylation"/>
    <property type="evidence" value="ECO:0007669"/>
    <property type="project" value="UniProtKB-KW"/>
</dbReference>
<dbReference type="CDD" id="cd03311">
    <property type="entry name" value="CIMS_C_terminal_like"/>
    <property type="match status" value="1"/>
</dbReference>
<feature type="binding site" evidence="10">
    <location>
        <position position="483"/>
    </location>
    <ligand>
        <name>L-homocysteine</name>
        <dbReference type="ChEBI" id="CHEBI:58199"/>
    </ligand>
</feature>
<feature type="active site" description="Proton donor" evidence="10">
    <location>
        <position position="693"/>
    </location>
</feature>
<comment type="similarity">
    <text evidence="3 10">Belongs to the vitamin-B12 independent methionine synthase family.</text>
</comment>
<comment type="caution">
    <text evidence="10">Lacks conserved residue(s) required for the propagation of feature annotation.</text>
</comment>
<sequence>MTTSSLGYPRIGEQREWKKALEAYWSNSISEDDLHAQLKEIRLNHLRKQKRAGIDVIPVGDFTYYDHILDASVMFGLIPKRYDYSGGPVSIDTYFAMARGNAKAPACEMTKWYNTNYHYIVPELQDMTPTVTENRLVTLYKEAKDELGIEGKPVLIGPYSFLKLAKHYDLSQTEDWLKQLTVVYSQVLRELEEAGVLWVQLDEPSLVTNVTDEEMAYVKDIYETLHADVPNLQIIVQTYFDAVENYDQVVELPVAGIGLDFVHDGGKNLHAIQTKGFPGDKVLAAGVIDGRNIWKAKVVDKLALLEQVKQVVKTPEKLWIQPSSSLLHTPVTVQNEPELDSVLKRALSFADEKLIEVVTLKELLYSDQSADHTAIRENQQLFKDIEATGWRKQEPDTEAFSEVSRTASYEQRRPKQLEKWNLPILPTTTIGSFPQTKEVRRLRAQVKKGSITEEDYKTQINDYISTWIKHQEEIGLDVLVHGEFERNDMVEFFGERLEGFAFTKNAWVQSYGSRGVKPPIIYGDVRFKQPMTVEETVYAQSLTSKPVKGMLTGPVTILNWSFERDDLPKFQVAFQIAEAIKEEVSALENAGIEMIQIDEPALREGLPLKEQDWKTYLDWAVHAFRLSSSHVQDTTQIHTHMCYSEFQDIIDAIRALDADVISIETSRSQGDILSTFEENTYELGIGLGVYDIHSPRVPSEEEMSTILNRALKVLPVERFWVNPDCGLKTRKEEETIAALKLMVNAAKHARKQVATTSS</sequence>
<evidence type="ECO:0000256" key="1">
    <source>
        <dbReference type="ARBA" id="ARBA00002777"/>
    </source>
</evidence>
<feature type="domain" description="Cobalamin-independent methionine synthase MetE N-terminal" evidence="12">
    <location>
        <begin position="3"/>
        <end position="312"/>
    </location>
</feature>
<keyword evidence="4 10" id="KW-0489">Methyltransferase</keyword>
<keyword evidence="14" id="KW-1185">Reference proteome</keyword>
<feature type="binding site" evidence="10">
    <location>
        <position position="642"/>
    </location>
    <ligand>
        <name>Zn(2+)</name>
        <dbReference type="ChEBI" id="CHEBI:29105"/>
        <note>catalytic</note>
    </ligand>
</feature>
<keyword evidence="9 10" id="KW-0486">Methionine biosynthesis</keyword>
<dbReference type="Proteomes" id="UP000741863">
    <property type="component" value="Unassembled WGS sequence"/>
</dbReference>
<comment type="caution">
    <text evidence="13">The sequence shown here is derived from an EMBL/GenBank/DDBJ whole genome shotgun (WGS) entry which is preliminary data.</text>
</comment>
<keyword evidence="8 10" id="KW-0862">Zinc</keyword>
<feature type="domain" description="Cobalamin-independent methionine synthase MetE C-terminal/archaeal" evidence="11">
    <location>
        <begin position="425"/>
        <end position="747"/>
    </location>
</feature>
<reference evidence="13 14" key="1">
    <citation type="submission" date="2021-01" db="EMBL/GenBank/DDBJ databases">
        <title>Genomic Encyclopedia of Type Strains, Phase IV (KMG-IV): sequencing the most valuable type-strain genomes for metagenomic binning, comparative biology and taxonomic classification.</title>
        <authorList>
            <person name="Goeker M."/>
        </authorList>
    </citation>
    <scope>NUCLEOTIDE SEQUENCE [LARGE SCALE GENOMIC DNA]</scope>
    <source>
        <strain evidence="13 14">DSM 25540</strain>
    </source>
</reference>
<feature type="binding site" evidence="10">
    <location>
        <position position="111"/>
    </location>
    <ligand>
        <name>5-methyltetrahydropteroyltri-L-glutamate</name>
        <dbReference type="ChEBI" id="CHEBI:58207"/>
    </ligand>
</feature>
<evidence type="ECO:0000256" key="10">
    <source>
        <dbReference type="HAMAP-Rule" id="MF_00172"/>
    </source>
</evidence>
<feature type="binding site" evidence="10">
    <location>
        <position position="598"/>
    </location>
    <ligand>
        <name>L-methionine</name>
        <dbReference type="ChEBI" id="CHEBI:57844"/>
    </ligand>
</feature>
<keyword evidence="10" id="KW-0677">Repeat</keyword>
<comment type="function">
    <text evidence="1 10">Catalyzes the transfer of a methyl group from 5-methyltetrahydrofolate to homocysteine resulting in methionine formation.</text>
</comment>
<dbReference type="Pfam" id="PF08267">
    <property type="entry name" value="Meth_synt_1"/>
    <property type="match status" value="1"/>
</dbReference>
<accession>A0ABS2PGS1</accession>
<evidence type="ECO:0000256" key="3">
    <source>
        <dbReference type="ARBA" id="ARBA00009553"/>
    </source>
</evidence>
<dbReference type="Gene3D" id="3.20.20.210">
    <property type="match status" value="2"/>
</dbReference>
<comment type="pathway">
    <text evidence="2 10">Amino-acid biosynthesis; L-methionine biosynthesis via de novo pathway; L-methionine from L-homocysteine (MetE route): step 1/1.</text>
</comment>